<proteinExistence type="predicted"/>
<evidence type="ECO:0000313" key="1">
    <source>
        <dbReference type="EMBL" id="KAK6353465.1"/>
    </source>
</evidence>
<gene>
    <name evidence="1" type="ORF">TWF696_005429</name>
</gene>
<accession>A0AAV9V3V0</accession>
<comment type="caution">
    <text evidence="1">The sequence shown here is derived from an EMBL/GenBank/DDBJ whole genome shotgun (WGS) entry which is preliminary data.</text>
</comment>
<reference evidence="1 2" key="1">
    <citation type="submission" date="2019-10" db="EMBL/GenBank/DDBJ databases">
        <authorList>
            <person name="Palmer J.M."/>
        </authorList>
    </citation>
    <scope>NUCLEOTIDE SEQUENCE [LARGE SCALE GENOMIC DNA]</scope>
    <source>
        <strain evidence="1 2">TWF696</strain>
    </source>
</reference>
<name>A0AAV9V3V0_9PEZI</name>
<organism evidence="1 2">
    <name type="scientific">Orbilia brochopaga</name>
    <dbReference type="NCBI Taxonomy" id="3140254"/>
    <lineage>
        <taxon>Eukaryota</taxon>
        <taxon>Fungi</taxon>
        <taxon>Dikarya</taxon>
        <taxon>Ascomycota</taxon>
        <taxon>Pezizomycotina</taxon>
        <taxon>Orbiliomycetes</taxon>
        <taxon>Orbiliales</taxon>
        <taxon>Orbiliaceae</taxon>
        <taxon>Orbilia</taxon>
    </lineage>
</organism>
<keyword evidence="2" id="KW-1185">Reference proteome</keyword>
<dbReference type="EMBL" id="JAVHNQ010000003">
    <property type="protein sequence ID" value="KAK6353465.1"/>
    <property type="molecule type" value="Genomic_DNA"/>
</dbReference>
<sequence>MNGCVPVDFWWEAKTQLQALAGGSRGDEDDWEVAGTAREMLAKLEERETKPFA</sequence>
<evidence type="ECO:0000313" key="2">
    <source>
        <dbReference type="Proteomes" id="UP001375240"/>
    </source>
</evidence>
<protein>
    <submittedName>
        <fullName evidence="1">Uncharacterized protein</fullName>
    </submittedName>
</protein>
<dbReference type="Proteomes" id="UP001375240">
    <property type="component" value="Unassembled WGS sequence"/>
</dbReference>
<dbReference type="AlphaFoldDB" id="A0AAV9V3V0"/>